<dbReference type="PROSITE" id="PS00061">
    <property type="entry name" value="ADH_SHORT"/>
    <property type="match status" value="1"/>
</dbReference>
<dbReference type="GO" id="GO:0016616">
    <property type="term" value="F:oxidoreductase activity, acting on the CH-OH group of donors, NAD or NADP as acceptor"/>
    <property type="evidence" value="ECO:0007669"/>
    <property type="project" value="TreeGrafter"/>
</dbReference>
<dbReference type="OrthoDB" id="7289984at2759"/>
<dbReference type="PANTHER" id="PTHR45458:SF3">
    <property type="entry name" value="CHAIN DEHYDROGENASE (ATSC), PUTATIVE-RELATED"/>
    <property type="match status" value="1"/>
</dbReference>
<dbReference type="Proteomes" id="UP000193144">
    <property type="component" value="Unassembled WGS sequence"/>
</dbReference>
<gene>
    <name evidence="2" type="ORF">BCR34DRAFT_11807</name>
</gene>
<dbReference type="PANTHER" id="PTHR45458">
    <property type="entry name" value="SHORT-CHAIN DEHYDROGENASE/REDUCTASE SDR"/>
    <property type="match status" value="1"/>
</dbReference>
<dbReference type="EMBL" id="MCFA01000101">
    <property type="protein sequence ID" value="ORY08482.1"/>
    <property type="molecule type" value="Genomic_DNA"/>
</dbReference>
<keyword evidence="3" id="KW-1185">Reference proteome</keyword>
<dbReference type="InterPro" id="IPR020904">
    <property type="entry name" value="Sc_DH/Rdtase_CS"/>
</dbReference>
<dbReference type="PRINTS" id="PR00081">
    <property type="entry name" value="GDHRDH"/>
</dbReference>
<sequence>MPTWVIVGASKGIGYQFLQTLSADASNTVIGLVRTVDPTKEKVKADGLNVHIVHGDLDDSASLYAAAKEVANIANGVVDYLIVNGVYASFPTLTLRAGDIVGAEKEELFISETNHSMKTNVIGPVITINAFMPLLLKSQIKKVINITSAAADLDIHVKCGLSDQLPYSMSKAALNLITAKFAAQYYSEGVKFLSLAPGYVMTFATDINNLPPDLGAVIAGFTEKFRAIKPDMEGPITSEESVDLMLKVIDGLTLEKSGQFLSQFGNHTWL</sequence>
<comment type="caution">
    <text evidence="2">The sequence shown here is derived from an EMBL/GenBank/DDBJ whole genome shotgun (WGS) entry which is preliminary data.</text>
</comment>
<evidence type="ECO:0000313" key="3">
    <source>
        <dbReference type="Proteomes" id="UP000193144"/>
    </source>
</evidence>
<accession>A0A1Y1ZDW8</accession>
<reference evidence="2 3" key="1">
    <citation type="submission" date="2016-07" db="EMBL/GenBank/DDBJ databases">
        <title>Pervasive Adenine N6-methylation of Active Genes in Fungi.</title>
        <authorList>
            <consortium name="DOE Joint Genome Institute"/>
            <person name="Mondo S.J."/>
            <person name="Dannebaum R.O."/>
            <person name="Kuo R.C."/>
            <person name="Labutti K."/>
            <person name="Haridas S."/>
            <person name="Kuo A."/>
            <person name="Salamov A."/>
            <person name="Ahrendt S.R."/>
            <person name="Lipzen A."/>
            <person name="Sullivan W."/>
            <person name="Andreopoulos W.B."/>
            <person name="Clum A."/>
            <person name="Lindquist E."/>
            <person name="Daum C."/>
            <person name="Ramamoorthy G.K."/>
            <person name="Gryganskyi A."/>
            <person name="Culley D."/>
            <person name="Magnuson J.K."/>
            <person name="James T.Y."/>
            <person name="O'Malley M.A."/>
            <person name="Stajich J.E."/>
            <person name="Spatafora J.W."/>
            <person name="Visel A."/>
            <person name="Grigoriev I.V."/>
        </authorList>
    </citation>
    <scope>NUCLEOTIDE SEQUENCE [LARGE SCALE GENOMIC DNA]</scope>
    <source>
        <strain evidence="2 3">CBS 115471</strain>
    </source>
</reference>
<protein>
    <recommendedName>
        <fullName evidence="4">NAD(P)-binding protein</fullName>
    </recommendedName>
</protein>
<dbReference type="Pfam" id="PF00106">
    <property type="entry name" value="adh_short"/>
    <property type="match status" value="1"/>
</dbReference>
<name>A0A1Y1ZDW8_9PLEO</name>
<dbReference type="SUPFAM" id="SSF51735">
    <property type="entry name" value="NAD(P)-binding Rossmann-fold domains"/>
    <property type="match status" value="1"/>
</dbReference>
<organism evidence="2 3">
    <name type="scientific">Clohesyomyces aquaticus</name>
    <dbReference type="NCBI Taxonomy" id="1231657"/>
    <lineage>
        <taxon>Eukaryota</taxon>
        <taxon>Fungi</taxon>
        <taxon>Dikarya</taxon>
        <taxon>Ascomycota</taxon>
        <taxon>Pezizomycotina</taxon>
        <taxon>Dothideomycetes</taxon>
        <taxon>Pleosporomycetidae</taxon>
        <taxon>Pleosporales</taxon>
        <taxon>Lindgomycetaceae</taxon>
        <taxon>Clohesyomyces</taxon>
    </lineage>
</organism>
<dbReference type="InterPro" id="IPR052184">
    <property type="entry name" value="SDR_enzymes"/>
</dbReference>
<evidence type="ECO:0008006" key="4">
    <source>
        <dbReference type="Google" id="ProtNLM"/>
    </source>
</evidence>
<dbReference type="Gene3D" id="3.40.50.720">
    <property type="entry name" value="NAD(P)-binding Rossmann-like Domain"/>
    <property type="match status" value="1"/>
</dbReference>
<evidence type="ECO:0000256" key="1">
    <source>
        <dbReference type="ARBA" id="ARBA00022857"/>
    </source>
</evidence>
<dbReference type="InterPro" id="IPR036291">
    <property type="entry name" value="NAD(P)-bd_dom_sf"/>
</dbReference>
<evidence type="ECO:0000313" key="2">
    <source>
        <dbReference type="EMBL" id="ORY08482.1"/>
    </source>
</evidence>
<dbReference type="InterPro" id="IPR002347">
    <property type="entry name" value="SDR_fam"/>
</dbReference>
<keyword evidence="1" id="KW-0521">NADP</keyword>
<proteinExistence type="predicted"/>
<dbReference type="AlphaFoldDB" id="A0A1Y1ZDW8"/>